<keyword evidence="1" id="KW-1133">Transmembrane helix</keyword>
<feature type="transmembrane region" description="Helical" evidence="1">
    <location>
        <begin position="37"/>
        <end position="65"/>
    </location>
</feature>
<reference evidence="3" key="1">
    <citation type="journal article" date="2014" name="Genome Announc.">
        <title>Genome sequence and annotation of Acremonium chrysogenum, producer of the beta-lactam antibiotic cephalosporin C.</title>
        <authorList>
            <person name="Terfehr D."/>
            <person name="Dahlmann T.A."/>
            <person name="Specht T."/>
            <person name="Zadra I."/>
            <person name="Kuernsteiner H."/>
            <person name="Kueck U."/>
        </authorList>
    </citation>
    <scope>NUCLEOTIDE SEQUENCE [LARGE SCALE GENOMIC DNA]</scope>
    <source>
        <strain evidence="3">ATCC 11550 / CBS 779.69 / DSM 880 / IAM 14645 / JCM 23072 / IMI 49137</strain>
    </source>
</reference>
<name>A0A086SZ22_HAPC1</name>
<organism evidence="2 3">
    <name type="scientific">Hapsidospora chrysogenum (strain ATCC 11550 / CBS 779.69 / DSM 880 / IAM 14645 / JCM 23072 / IMI 49137)</name>
    <name type="common">Acremonium chrysogenum</name>
    <dbReference type="NCBI Taxonomy" id="857340"/>
    <lineage>
        <taxon>Eukaryota</taxon>
        <taxon>Fungi</taxon>
        <taxon>Dikarya</taxon>
        <taxon>Ascomycota</taxon>
        <taxon>Pezizomycotina</taxon>
        <taxon>Sordariomycetes</taxon>
        <taxon>Hypocreomycetidae</taxon>
        <taxon>Hypocreales</taxon>
        <taxon>Bionectriaceae</taxon>
        <taxon>Hapsidospora</taxon>
    </lineage>
</organism>
<dbReference type="HOGENOM" id="CLU_2687212_0_0_1"/>
<proteinExistence type="predicted"/>
<protein>
    <submittedName>
        <fullName evidence="2">Uncharacterized protein</fullName>
    </submittedName>
</protein>
<evidence type="ECO:0000256" key="1">
    <source>
        <dbReference type="SAM" id="Phobius"/>
    </source>
</evidence>
<evidence type="ECO:0000313" key="3">
    <source>
        <dbReference type="Proteomes" id="UP000029964"/>
    </source>
</evidence>
<dbReference type="EMBL" id="JPKY01000096">
    <property type="protein sequence ID" value="KFH42354.1"/>
    <property type="molecule type" value="Genomic_DNA"/>
</dbReference>
<keyword evidence="3" id="KW-1185">Reference proteome</keyword>
<accession>A0A086SZ22</accession>
<dbReference type="Proteomes" id="UP000029964">
    <property type="component" value="Unassembled WGS sequence"/>
</dbReference>
<keyword evidence="1" id="KW-0472">Membrane</keyword>
<gene>
    <name evidence="2" type="ORF">ACRE_069100</name>
</gene>
<sequence length="74" mass="8299">MYKYTTPRIMEQAIHYTAIDVGKDSSGTADATDTERLAVLGLLAGAVSGFVLFGITYWMLFCVVLPRRLAWRRL</sequence>
<comment type="caution">
    <text evidence="2">The sequence shown here is derived from an EMBL/GenBank/DDBJ whole genome shotgun (WGS) entry which is preliminary data.</text>
</comment>
<keyword evidence="1" id="KW-0812">Transmembrane</keyword>
<evidence type="ECO:0000313" key="2">
    <source>
        <dbReference type="EMBL" id="KFH42354.1"/>
    </source>
</evidence>
<dbReference type="AlphaFoldDB" id="A0A086SZ22"/>